<dbReference type="EMBL" id="JABZXJ010000025">
    <property type="protein sequence ID" value="MBF1649834.1"/>
    <property type="molecule type" value="Genomic_DNA"/>
</dbReference>
<proteinExistence type="predicted"/>
<reference evidence="2" key="1">
    <citation type="submission" date="2020-04" db="EMBL/GenBank/DDBJ databases">
        <title>Deep metagenomics examines the oral microbiome during advanced dental caries in children, revealing novel taxa and co-occurrences with host molecules.</title>
        <authorList>
            <person name="Baker J.L."/>
            <person name="Morton J.T."/>
            <person name="Dinis M."/>
            <person name="Alvarez R."/>
            <person name="Tran N.C."/>
            <person name="Knight R."/>
            <person name="Edlund A."/>
        </authorList>
    </citation>
    <scope>NUCLEOTIDE SEQUENCE</scope>
    <source>
        <strain evidence="2">JCVI_47_bin.4</strain>
    </source>
</reference>
<name>A0A930KKB3_9MICC</name>
<dbReference type="AlphaFoldDB" id="A0A930KKB3"/>
<keyword evidence="1" id="KW-1133">Transmembrane helix</keyword>
<evidence type="ECO:0000256" key="1">
    <source>
        <dbReference type="SAM" id="Phobius"/>
    </source>
</evidence>
<accession>A0A930KKB3</accession>
<sequence>MLLVVGYKLANPKTIFHFWRKGLYQFIPFAATLVAVVALDLLEGVGIGLAISIFFVLQGNMKRAYYLSREELAEADEITLDLAEEVSFLNKAAIKKTLKNIRPGSKVTINAENSSYIASDVLELIEDFSNVYAKENDIEVVLKGFKSDYHDAERDRHSHVKVGHSASI</sequence>
<keyword evidence="1" id="KW-0472">Membrane</keyword>
<comment type="caution">
    <text evidence="2">The sequence shown here is derived from an EMBL/GenBank/DDBJ whole genome shotgun (WGS) entry which is preliminary data.</text>
</comment>
<keyword evidence="1" id="KW-0812">Transmembrane</keyword>
<evidence type="ECO:0000313" key="3">
    <source>
        <dbReference type="Proteomes" id="UP000769484"/>
    </source>
</evidence>
<evidence type="ECO:0000313" key="2">
    <source>
        <dbReference type="EMBL" id="MBF1649834.1"/>
    </source>
</evidence>
<organism evidence="2 3">
    <name type="scientific">Rothia dentocariosa</name>
    <dbReference type="NCBI Taxonomy" id="2047"/>
    <lineage>
        <taxon>Bacteria</taxon>
        <taxon>Bacillati</taxon>
        <taxon>Actinomycetota</taxon>
        <taxon>Actinomycetes</taxon>
        <taxon>Micrococcales</taxon>
        <taxon>Micrococcaceae</taxon>
        <taxon>Rothia</taxon>
    </lineage>
</organism>
<gene>
    <name evidence="2" type="ORF">HXO56_07060</name>
</gene>
<protein>
    <submittedName>
        <fullName evidence="2">SulP family inorganic anion transporter</fullName>
    </submittedName>
</protein>
<dbReference type="Proteomes" id="UP000769484">
    <property type="component" value="Unassembled WGS sequence"/>
</dbReference>
<feature type="transmembrane region" description="Helical" evidence="1">
    <location>
        <begin position="26"/>
        <end position="57"/>
    </location>
</feature>